<dbReference type="PANTHER" id="PTHR32089:SF112">
    <property type="entry name" value="LYSOZYME-LIKE PROTEIN-RELATED"/>
    <property type="match status" value="1"/>
</dbReference>
<dbReference type="KEGG" id="mag:amb3354"/>
<proteinExistence type="inferred from homology"/>
<dbReference type="SMART" id="SM00304">
    <property type="entry name" value="HAMP"/>
    <property type="match status" value="1"/>
</dbReference>
<dbReference type="PROSITE" id="PS50885">
    <property type="entry name" value="HAMP"/>
    <property type="match status" value="1"/>
</dbReference>
<evidence type="ECO:0000256" key="2">
    <source>
        <dbReference type="ARBA" id="ARBA00029447"/>
    </source>
</evidence>
<gene>
    <name evidence="6" type="ordered locus">amb3354</name>
</gene>
<dbReference type="InterPro" id="IPR003660">
    <property type="entry name" value="HAMP_dom"/>
</dbReference>
<feature type="domain" description="Methyl-accepting transducer" evidence="4">
    <location>
        <begin position="372"/>
        <end position="601"/>
    </location>
</feature>
<dbReference type="HOGENOM" id="CLU_000445_107_27_5"/>
<dbReference type="Gene3D" id="6.10.340.10">
    <property type="match status" value="1"/>
</dbReference>
<evidence type="ECO:0000259" key="4">
    <source>
        <dbReference type="PROSITE" id="PS50111"/>
    </source>
</evidence>
<dbReference type="SMART" id="SM01358">
    <property type="entry name" value="HBM"/>
    <property type="match status" value="1"/>
</dbReference>
<dbReference type="Proteomes" id="UP000007058">
    <property type="component" value="Chromosome"/>
</dbReference>
<evidence type="ECO:0000313" key="7">
    <source>
        <dbReference type="Proteomes" id="UP000007058"/>
    </source>
</evidence>
<dbReference type="Pfam" id="PF00672">
    <property type="entry name" value="HAMP"/>
    <property type="match status" value="1"/>
</dbReference>
<evidence type="ECO:0000256" key="1">
    <source>
        <dbReference type="ARBA" id="ARBA00023224"/>
    </source>
</evidence>
<dbReference type="PANTHER" id="PTHR32089">
    <property type="entry name" value="METHYL-ACCEPTING CHEMOTAXIS PROTEIN MCPB"/>
    <property type="match status" value="1"/>
</dbReference>
<dbReference type="Gene3D" id="1.10.287.950">
    <property type="entry name" value="Methyl-accepting chemotaxis protein"/>
    <property type="match status" value="1"/>
</dbReference>
<dbReference type="AlphaFoldDB" id="Q2W1W7"/>
<dbReference type="InterPro" id="IPR004089">
    <property type="entry name" value="MCPsignal_dom"/>
</dbReference>
<dbReference type="STRING" id="342108.amb3354"/>
<name>Q2W1W7_PARM1</name>
<protein>
    <submittedName>
        <fullName evidence="6">Methyl-accepting chemotaxis protein</fullName>
    </submittedName>
</protein>
<comment type="similarity">
    <text evidence="2">Belongs to the methyl-accepting chemotaxis (MCP) protein family.</text>
</comment>
<keyword evidence="1 3" id="KW-0807">Transducer</keyword>
<keyword evidence="7" id="KW-1185">Reference proteome</keyword>
<evidence type="ECO:0000313" key="6">
    <source>
        <dbReference type="EMBL" id="BAE52158.1"/>
    </source>
</evidence>
<dbReference type="EMBL" id="AP007255">
    <property type="protein sequence ID" value="BAE52158.1"/>
    <property type="molecule type" value="Genomic_DNA"/>
</dbReference>
<sequence length="634" mass="68115">MFLAAALLLWDSHLREESARSEAEGFRAVMALTDKVDIALLQARRQEKNFLLRRDEDSAAKQPRHVAAAREALDRMAAVLPGDGPPRRELIAKVKDGAERYSRAFVSLVETQRKVGFTDQVGLLGALRNSALDMEKVLTAGDEPSLTILVLQMRRTEKNFLLRRQAADRAELDALVAAFAKALPLSGMPAAERGALAESLERYHRDFRAAADGLDQVVALEKEMIAVHRDWLEGVLETMVADAQSAATAAESRAAQVAGAAQRTQQMVMGGGFILILTLGLWLGRSIERPIRRIADVMKALAAGDKAAAIPAQDRHDEVGEMARAVQVFHDAMVEADRLREVREAERLRSEAEKAAAIRAMADDFEASVKSKVAEVERATGGIRQTAQVMAGRSERSGSRSLDVGDAVNITTERATGAAEATRQLALAINEIAGQVAKSTEIARQTVEDVNITANRMGGLAQSVQSIGEVVRLISDIAAQTNLLALNATIEAARAGEAGKGFAVVAGEVKNLANQTARATEEISRQVGEVQDSSHGMADSIGSIVDIIRTLDEISAAIAGAVQEQEAATREIADDIDEVARQAQNVSSNVGDLSRSSAQTCAGTVRVIWSAKSLTQVVEALTAETDRFLVRVRQ</sequence>
<dbReference type="PROSITE" id="PS50111">
    <property type="entry name" value="CHEMOTAXIS_TRANSDUC_2"/>
    <property type="match status" value="1"/>
</dbReference>
<dbReference type="SUPFAM" id="SSF58104">
    <property type="entry name" value="Methyl-accepting chemotaxis protein (MCP) signaling domain"/>
    <property type="match status" value="1"/>
</dbReference>
<evidence type="ECO:0000259" key="5">
    <source>
        <dbReference type="PROSITE" id="PS50885"/>
    </source>
</evidence>
<dbReference type="SMART" id="SM00283">
    <property type="entry name" value="MA"/>
    <property type="match status" value="1"/>
</dbReference>
<dbReference type="GO" id="GO:0016020">
    <property type="term" value="C:membrane"/>
    <property type="evidence" value="ECO:0007669"/>
    <property type="project" value="InterPro"/>
</dbReference>
<evidence type="ECO:0000256" key="3">
    <source>
        <dbReference type="PROSITE-ProRule" id="PRU00284"/>
    </source>
</evidence>
<dbReference type="Pfam" id="PF00015">
    <property type="entry name" value="MCPsignal"/>
    <property type="match status" value="1"/>
</dbReference>
<organism evidence="6 7">
    <name type="scientific">Paramagnetospirillum magneticum (strain ATCC 700264 / AMB-1)</name>
    <name type="common">Magnetospirillum magneticum</name>
    <dbReference type="NCBI Taxonomy" id="342108"/>
    <lineage>
        <taxon>Bacteria</taxon>
        <taxon>Pseudomonadati</taxon>
        <taxon>Pseudomonadota</taxon>
        <taxon>Alphaproteobacteria</taxon>
        <taxon>Rhodospirillales</taxon>
        <taxon>Magnetospirillaceae</taxon>
        <taxon>Paramagnetospirillum</taxon>
    </lineage>
</organism>
<dbReference type="GO" id="GO:0007165">
    <property type="term" value="P:signal transduction"/>
    <property type="evidence" value="ECO:0007669"/>
    <property type="project" value="UniProtKB-KW"/>
</dbReference>
<accession>Q2W1W7</accession>
<reference evidence="6 7" key="1">
    <citation type="journal article" date="2005" name="DNA Res.">
        <title>Complete genome sequence of the facultative anaerobic magnetotactic bacterium Magnetospirillum sp. strain AMB-1.</title>
        <authorList>
            <person name="Matsunaga T."/>
            <person name="Okamura Y."/>
            <person name="Fukuda Y."/>
            <person name="Wahyudi A.T."/>
            <person name="Murase Y."/>
            <person name="Takeyama H."/>
        </authorList>
    </citation>
    <scope>NUCLEOTIDE SEQUENCE [LARGE SCALE GENOMIC DNA]</scope>
    <source>
        <strain evidence="7">ATCC 700264 / AMB-1</strain>
    </source>
</reference>
<dbReference type="InterPro" id="IPR032255">
    <property type="entry name" value="HBM"/>
</dbReference>
<feature type="domain" description="HAMP" evidence="5">
    <location>
        <begin position="285"/>
        <end position="338"/>
    </location>
</feature>